<dbReference type="Pfam" id="PF00072">
    <property type="entry name" value="Response_reg"/>
    <property type="match status" value="1"/>
</dbReference>
<dbReference type="InterPro" id="IPR036097">
    <property type="entry name" value="HisK_dim/P_sf"/>
</dbReference>
<sequence>MRWWPFRPRINPVALAVLQGWPGPAALLDARSVLRHANPALRAALGPTRPPQPGLPAPRLFAAVDRDAVAGWLDHGQGVREFRLAAPEGMPEPPVAARRIPLPGSEALLLLQPLVPVQDSAEADRLQTLGALAGGIAHDFNNLLTVVLGAGEDALRLAGPSPDPALAAELAQVRQAAERGAGLVRQLLAYARQQVLEPRLVPLNEAVQGIAALLQSGGQRQGVVLEVTLDEPGRLVRIDPSQLDRVVMNLAINARQAMPQGGRLRLSTTREVLLAPLCGTPDTVPAGRWTVLEVADTGQGIAPEALPRIFEPFFTTRIDQGGTGLGLATVHGIVRQSGGFMVVDSAPGQGTRFRILLPRVEGEAEAPAAPPAAAALAPPAGPVLLVEDEAPLRRLAERALRRAGHDVAVAEDAETALELIEAGLVPGQLVSDVAMPGMDGVALAQALRLRFPALPVLLVSGYAQSAVEAAPDAAGIRFLAKPYSPAGLVEAVGKAVVPAC</sequence>
<keyword evidence="8" id="KW-1185">Reference proteome</keyword>
<proteinExistence type="predicted"/>
<dbReference type="PROSITE" id="PS50109">
    <property type="entry name" value="HIS_KIN"/>
    <property type="match status" value="1"/>
</dbReference>
<reference evidence="7 8" key="1">
    <citation type="submission" date="2020-09" db="EMBL/GenBank/DDBJ databases">
        <title>Roseomonas.</title>
        <authorList>
            <person name="Zhu W."/>
        </authorList>
    </citation>
    <scope>NUCLEOTIDE SEQUENCE [LARGE SCALE GENOMIC DNA]</scope>
    <source>
        <strain evidence="7 8">573</strain>
    </source>
</reference>
<evidence type="ECO:0000313" key="8">
    <source>
        <dbReference type="Proteomes" id="UP001518989"/>
    </source>
</evidence>
<dbReference type="PANTHER" id="PTHR43065:SF42">
    <property type="entry name" value="TWO-COMPONENT SENSOR PPRA"/>
    <property type="match status" value="1"/>
</dbReference>
<dbReference type="CDD" id="cd00082">
    <property type="entry name" value="HisKA"/>
    <property type="match status" value="1"/>
</dbReference>
<feature type="domain" description="Response regulatory" evidence="6">
    <location>
        <begin position="382"/>
        <end position="496"/>
    </location>
</feature>
<keyword evidence="3 4" id="KW-0597">Phosphoprotein</keyword>
<dbReference type="SUPFAM" id="SSF52172">
    <property type="entry name" value="CheY-like"/>
    <property type="match status" value="1"/>
</dbReference>
<evidence type="ECO:0000259" key="6">
    <source>
        <dbReference type="PROSITE" id="PS50110"/>
    </source>
</evidence>
<dbReference type="SUPFAM" id="SSF55874">
    <property type="entry name" value="ATPase domain of HSP90 chaperone/DNA topoisomerase II/histidine kinase"/>
    <property type="match status" value="1"/>
</dbReference>
<dbReference type="SUPFAM" id="SSF47384">
    <property type="entry name" value="Homodimeric domain of signal transducing histidine kinase"/>
    <property type="match status" value="1"/>
</dbReference>
<gene>
    <name evidence="7" type="ORF">IAI61_03970</name>
</gene>
<dbReference type="Pfam" id="PF02518">
    <property type="entry name" value="HATPase_c"/>
    <property type="match status" value="1"/>
</dbReference>
<dbReference type="PRINTS" id="PR00344">
    <property type="entry name" value="BCTRLSENSOR"/>
</dbReference>
<evidence type="ECO:0000256" key="1">
    <source>
        <dbReference type="ARBA" id="ARBA00000085"/>
    </source>
</evidence>
<evidence type="ECO:0000256" key="4">
    <source>
        <dbReference type="PROSITE-ProRule" id="PRU00169"/>
    </source>
</evidence>
<accession>A0ABS3KL30</accession>
<evidence type="ECO:0000313" key="7">
    <source>
        <dbReference type="EMBL" id="MBO1078175.1"/>
    </source>
</evidence>
<dbReference type="PROSITE" id="PS50110">
    <property type="entry name" value="RESPONSE_REGULATORY"/>
    <property type="match status" value="1"/>
</dbReference>
<dbReference type="Gene3D" id="3.40.50.2300">
    <property type="match status" value="1"/>
</dbReference>
<name>A0ABS3KL30_9PROT</name>
<dbReference type="InterPro" id="IPR001789">
    <property type="entry name" value="Sig_transdc_resp-reg_receiver"/>
</dbReference>
<dbReference type="Proteomes" id="UP001518989">
    <property type="component" value="Unassembled WGS sequence"/>
</dbReference>
<dbReference type="InterPro" id="IPR004358">
    <property type="entry name" value="Sig_transdc_His_kin-like_C"/>
</dbReference>
<dbReference type="Gene3D" id="3.30.565.10">
    <property type="entry name" value="Histidine kinase-like ATPase, C-terminal domain"/>
    <property type="match status" value="1"/>
</dbReference>
<dbReference type="EMBL" id="JACTNG010000002">
    <property type="protein sequence ID" value="MBO1078175.1"/>
    <property type="molecule type" value="Genomic_DNA"/>
</dbReference>
<dbReference type="SMART" id="SM00387">
    <property type="entry name" value="HATPase_c"/>
    <property type="match status" value="1"/>
</dbReference>
<organism evidence="7 8">
    <name type="scientific">Roseomonas haemaphysalidis</name>
    <dbReference type="NCBI Taxonomy" id="2768162"/>
    <lineage>
        <taxon>Bacteria</taxon>
        <taxon>Pseudomonadati</taxon>
        <taxon>Pseudomonadota</taxon>
        <taxon>Alphaproteobacteria</taxon>
        <taxon>Acetobacterales</taxon>
        <taxon>Roseomonadaceae</taxon>
        <taxon>Roseomonas</taxon>
    </lineage>
</organism>
<feature type="domain" description="Histidine kinase" evidence="5">
    <location>
        <begin position="135"/>
        <end position="361"/>
    </location>
</feature>
<dbReference type="InterPro" id="IPR003594">
    <property type="entry name" value="HATPase_dom"/>
</dbReference>
<dbReference type="PANTHER" id="PTHR43065">
    <property type="entry name" value="SENSOR HISTIDINE KINASE"/>
    <property type="match status" value="1"/>
</dbReference>
<evidence type="ECO:0000256" key="3">
    <source>
        <dbReference type="ARBA" id="ARBA00022553"/>
    </source>
</evidence>
<dbReference type="SMART" id="SM00388">
    <property type="entry name" value="HisKA"/>
    <property type="match status" value="1"/>
</dbReference>
<dbReference type="InterPro" id="IPR005467">
    <property type="entry name" value="His_kinase_dom"/>
</dbReference>
<comment type="caution">
    <text evidence="7">The sequence shown here is derived from an EMBL/GenBank/DDBJ whole genome shotgun (WGS) entry which is preliminary data.</text>
</comment>
<dbReference type="Gene3D" id="1.10.287.130">
    <property type="match status" value="1"/>
</dbReference>
<evidence type="ECO:0000259" key="5">
    <source>
        <dbReference type="PROSITE" id="PS50109"/>
    </source>
</evidence>
<evidence type="ECO:0000256" key="2">
    <source>
        <dbReference type="ARBA" id="ARBA00012438"/>
    </source>
</evidence>
<dbReference type="InterPro" id="IPR036890">
    <property type="entry name" value="HATPase_C_sf"/>
</dbReference>
<comment type="catalytic activity">
    <reaction evidence="1">
        <text>ATP + protein L-histidine = ADP + protein N-phospho-L-histidine.</text>
        <dbReference type="EC" id="2.7.13.3"/>
    </reaction>
</comment>
<dbReference type="EC" id="2.7.13.3" evidence="2"/>
<dbReference type="InterPro" id="IPR011006">
    <property type="entry name" value="CheY-like_superfamily"/>
</dbReference>
<dbReference type="SMART" id="SM00448">
    <property type="entry name" value="REC"/>
    <property type="match status" value="1"/>
</dbReference>
<protein>
    <recommendedName>
        <fullName evidence="2">histidine kinase</fullName>
        <ecNumber evidence="2">2.7.13.3</ecNumber>
    </recommendedName>
</protein>
<dbReference type="InterPro" id="IPR003661">
    <property type="entry name" value="HisK_dim/P_dom"/>
</dbReference>
<feature type="modified residue" description="4-aspartylphosphate" evidence="4">
    <location>
        <position position="432"/>
    </location>
</feature>